<protein>
    <submittedName>
        <fullName evidence="10">Zinc finger protein 513-like</fullName>
    </submittedName>
</protein>
<name>A0AAJ7SHU0_9ACAR</name>
<dbReference type="FunFam" id="3.30.160.60:FF:002711">
    <property type="entry name" value="Zinc finger protein 16"/>
    <property type="match status" value="1"/>
</dbReference>
<dbReference type="Proteomes" id="UP000694867">
    <property type="component" value="Unplaced"/>
</dbReference>
<evidence type="ECO:0000256" key="6">
    <source>
        <dbReference type="PROSITE-ProRule" id="PRU00042"/>
    </source>
</evidence>
<evidence type="ECO:0000313" key="9">
    <source>
        <dbReference type="Proteomes" id="UP000694867"/>
    </source>
</evidence>
<dbReference type="SUPFAM" id="SSF57667">
    <property type="entry name" value="beta-beta-alpha zinc fingers"/>
    <property type="match status" value="2"/>
</dbReference>
<dbReference type="Gene3D" id="3.30.160.60">
    <property type="entry name" value="Classic Zinc Finger"/>
    <property type="match status" value="3"/>
</dbReference>
<dbReference type="PROSITE" id="PS50157">
    <property type="entry name" value="ZINC_FINGER_C2H2_2"/>
    <property type="match status" value="3"/>
</dbReference>
<sequence>MTIANLNKDSSSSSCSSSDSAPTTPVSTTATSADGEKKYTCDFCNYSSTWPSHLKLHRMRHTGEKPYACQECSFQTAWVGDLKRHQRVHTGERPYACQYCDFSTAQKGNLNTHMRRYHMKNLPHMSPVNPTLTAGLLTSLATAPVEPLEASLFHQMAFPLAALAQAPPPRSPPGCAGKQSPR</sequence>
<evidence type="ECO:0000256" key="7">
    <source>
        <dbReference type="SAM" id="MobiDB-lite"/>
    </source>
</evidence>
<feature type="domain" description="C2H2-type" evidence="8">
    <location>
        <begin position="95"/>
        <end position="123"/>
    </location>
</feature>
<dbReference type="FunFam" id="3.30.160.60:FF:000065">
    <property type="entry name" value="B-cell CLL/lymphoma 6, member B"/>
    <property type="match status" value="1"/>
</dbReference>
<evidence type="ECO:0000259" key="8">
    <source>
        <dbReference type="PROSITE" id="PS50157"/>
    </source>
</evidence>
<dbReference type="GO" id="GO:0008270">
    <property type="term" value="F:zinc ion binding"/>
    <property type="evidence" value="ECO:0007669"/>
    <property type="project" value="UniProtKB-KW"/>
</dbReference>
<dbReference type="KEGG" id="goe:114828413"/>
<keyword evidence="3 6" id="KW-0863">Zinc-finger</keyword>
<dbReference type="PANTHER" id="PTHR23235:SF142">
    <property type="entry name" value="ZINC FINGER PROTEIN 384"/>
    <property type="match status" value="1"/>
</dbReference>
<feature type="domain" description="C2H2-type" evidence="8">
    <location>
        <begin position="67"/>
        <end position="94"/>
    </location>
</feature>
<dbReference type="PANTHER" id="PTHR23235">
    <property type="entry name" value="KRUEPPEL-LIKE TRANSCRIPTION FACTOR"/>
    <property type="match status" value="1"/>
</dbReference>
<dbReference type="Pfam" id="PF13909">
    <property type="entry name" value="zf-H2C2_5"/>
    <property type="match status" value="2"/>
</dbReference>
<proteinExistence type="predicted"/>
<keyword evidence="5" id="KW-0539">Nucleus</keyword>
<accession>A0AAJ7SHU0</accession>
<organism evidence="9 10">
    <name type="scientific">Galendromus occidentalis</name>
    <name type="common">western predatory mite</name>
    <dbReference type="NCBI Taxonomy" id="34638"/>
    <lineage>
        <taxon>Eukaryota</taxon>
        <taxon>Metazoa</taxon>
        <taxon>Ecdysozoa</taxon>
        <taxon>Arthropoda</taxon>
        <taxon>Chelicerata</taxon>
        <taxon>Arachnida</taxon>
        <taxon>Acari</taxon>
        <taxon>Parasitiformes</taxon>
        <taxon>Mesostigmata</taxon>
        <taxon>Gamasina</taxon>
        <taxon>Phytoseioidea</taxon>
        <taxon>Phytoseiidae</taxon>
        <taxon>Typhlodrominae</taxon>
        <taxon>Galendromus</taxon>
    </lineage>
</organism>
<feature type="compositionally biased region" description="Low complexity" evidence="7">
    <location>
        <begin position="9"/>
        <end position="32"/>
    </location>
</feature>
<dbReference type="GeneID" id="114828413"/>
<keyword evidence="2" id="KW-0677">Repeat</keyword>
<evidence type="ECO:0000256" key="1">
    <source>
        <dbReference type="ARBA" id="ARBA00022723"/>
    </source>
</evidence>
<gene>
    <name evidence="10" type="primary">LOC114828413</name>
</gene>
<dbReference type="FunFam" id="3.30.160.60:FF:002452">
    <property type="entry name" value="zinc finger protein 142 isoform X4"/>
    <property type="match status" value="1"/>
</dbReference>
<dbReference type="InterPro" id="IPR013087">
    <property type="entry name" value="Znf_C2H2_type"/>
</dbReference>
<keyword evidence="1" id="KW-0479">Metal-binding</keyword>
<evidence type="ECO:0000256" key="4">
    <source>
        <dbReference type="ARBA" id="ARBA00022833"/>
    </source>
</evidence>
<evidence type="ECO:0000313" key="10">
    <source>
        <dbReference type="RefSeq" id="XP_028968335.1"/>
    </source>
</evidence>
<dbReference type="AlphaFoldDB" id="A0AAJ7SHU0"/>
<keyword evidence="4" id="KW-0862">Zinc</keyword>
<dbReference type="InterPro" id="IPR036236">
    <property type="entry name" value="Znf_C2H2_sf"/>
</dbReference>
<evidence type="ECO:0000256" key="5">
    <source>
        <dbReference type="ARBA" id="ARBA00023242"/>
    </source>
</evidence>
<reference evidence="10" key="1">
    <citation type="submission" date="2025-08" db="UniProtKB">
        <authorList>
            <consortium name="RefSeq"/>
        </authorList>
    </citation>
    <scope>IDENTIFICATION</scope>
</reference>
<dbReference type="RefSeq" id="XP_028968335.1">
    <property type="nucleotide sequence ID" value="XM_029112502.1"/>
</dbReference>
<feature type="domain" description="C2H2-type" evidence="8">
    <location>
        <begin position="39"/>
        <end position="66"/>
    </location>
</feature>
<dbReference type="SMART" id="SM00355">
    <property type="entry name" value="ZnF_C2H2"/>
    <property type="match status" value="3"/>
</dbReference>
<feature type="region of interest" description="Disordered" evidence="7">
    <location>
        <begin position="1"/>
        <end position="32"/>
    </location>
</feature>
<dbReference type="GO" id="GO:0000978">
    <property type="term" value="F:RNA polymerase II cis-regulatory region sequence-specific DNA binding"/>
    <property type="evidence" value="ECO:0007669"/>
    <property type="project" value="TreeGrafter"/>
</dbReference>
<dbReference type="GO" id="GO:0000981">
    <property type="term" value="F:DNA-binding transcription factor activity, RNA polymerase II-specific"/>
    <property type="evidence" value="ECO:0007669"/>
    <property type="project" value="TreeGrafter"/>
</dbReference>
<evidence type="ECO:0000256" key="3">
    <source>
        <dbReference type="ARBA" id="ARBA00022771"/>
    </source>
</evidence>
<evidence type="ECO:0000256" key="2">
    <source>
        <dbReference type="ARBA" id="ARBA00022737"/>
    </source>
</evidence>
<keyword evidence="9" id="KW-1185">Reference proteome</keyword>